<dbReference type="PRINTS" id="PR01100">
    <property type="entry name" value="SHIKIMTKNASE"/>
</dbReference>
<dbReference type="NCBIfam" id="TIGR00260">
    <property type="entry name" value="thrC"/>
    <property type="match status" value="1"/>
</dbReference>
<evidence type="ECO:0000256" key="2">
    <source>
        <dbReference type="ARBA" id="ARBA00005517"/>
    </source>
</evidence>
<accession>A0ABD0L9Q7</accession>
<gene>
    <name evidence="6" type="ORF">BaRGS_00012539</name>
</gene>
<proteinExistence type="inferred from homology"/>
<dbReference type="Pfam" id="PF14821">
    <property type="entry name" value="Thr_synth_N"/>
    <property type="match status" value="1"/>
</dbReference>
<dbReference type="PANTHER" id="PTHR43515">
    <property type="entry name" value="THREONINE SYNTHASE-LIKE 1"/>
    <property type="match status" value="1"/>
</dbReference>
<dbReference type="InterPro" id="IPR029144">
    <property type="entry name" value="Thr_synth_N"/>
</dbReference>
<sequence length="740" mass="82199">MSRCVALLCAPWRSTGGSGSLLTCFRRRRDWLALRTVTRDARKTWQDWHRLGKKANIVLMGSPGCGKTTVGQALASQLGIPAVDVDDDHLEPYWGMAVSNKLKELGDKQFLEEEGNALLNLEVEGSILSLTGSNPLHVKAMSKVTRSGVVVFLDVAKDSIMNRLNVMKIDRIVGQRSGASMSDILEYRQDFYQTWYDIRIICEEDETQESIAKKVAAAVDQFTHDEGFISSRGGADDIPRAYVSFLDVVLKGLAPDGGLYLRGSGRPRFTPGELKRLLDLDFRERSLRVLERWIHPLDLRPQEIRSFLYKSYKRNLFASPEVAPIRKLINNHYILELFHGPTASFKDASLQLMPRFFTKAMQTCADVSKYLIVVATSGDTGGAVLDGFSRHAAADARVGVMVLYPRHGISKIQHHQMATMDGPNIKVVGVDSDFDYCQSIIKQVFNDEELADWMKQELDCRLSAANSINWGRLLPQVLYHVSAYLEMARMGQISFGQPVDLCVPTGNFGNILSAYYAKEMGIPVRRLICASNANHALTDFIKNGVYTLAGQSVQRTASPSIDILQSSNLERLIFHLAGEDSKTVRKFYSTLQREGVAAAPAQVWEAVQEHFLAGYATEEDCEAITQSTFKATGYMMDPHTAVGRSVACAVGDSSIPTVISGTAHYAKFVDKILPYFHSSGQDFNSLSVVELMEKAAELSRQPGLHPYLEAMVNKPIVHDDYLPANYEDITKAIAEFAAQL</sequence>
<dbReference type="InterPro" id="IPR036052">
    <property type="entry name" value="TrpB-like_PALP_sf"/>
</dbReference>
<dbReference type="InterPro" id="IPR037158">
    <property type="entry name" value="Thr_synth_N_sf"/>
</dbReference>
<comment type="similarity">
    <text evidence="2">Belongs to the threonine synthase family.</text>
</comment>
<dbReference type="HAMAP" id="MF_00109">
    <property type="entry name" value="Shikimate_kinase"/>
    <property type="match status" value="1"/>
</dbReference>
<dbReference type="Pfam" id="PF01202">
    <property type="entry name" value="SKI"/>
    <property type="match status" value="1"/>
</dbReference>
<evidence type="ECO:0000259" key="5">
    <source>
        <dbReference type="Pfam" id="PF14821"/>
    </source>
</evidence>
<evidence type="ECO:0000313" key="6">
    <source>
        <dbReference type="EMBL" id="KAK7496129.1"/>
    </source>
</evidence>
<dbReference type="Gene3D" id="3.40.50.1100">
    <property type="match status" value="2"/>
</dbReference>
<evidence type="ECO:0000256" key="1">
    <source>
        <dbReference type="ARBA" id="ARBA00001933"/>
    </source>
</evidence>
<dbReference type="InterPro" id="IPR031322">
    <property type="entry name" value="Shikimate/glucono_kinase"/>
</dbReference>
<dbReference type="SUPFAM" id="SSF52540">
    <property type="entry name" value="P-loop containing nucleoside triphosphate hydrolases"/>
    <property type="match status" value="1"/>
</dbReference>
<keyword evidence="3 4" id="KW-0663">Pyridoxal phosphate</keyword>
<comment type="cofactor">
    <cofactor evidence="1 4">
        <name>pyridoxal 5'-phosphate</name>
        <dbReference type="ChEBI" id="CHEBI:597326"/>
    </cofactor>
</comment>
<feature type="domain" description="Threonine synthase N-terminal" evidence="5">
    <location>
        <begin position="228"/>
        <end position="312"/>
    </location>
</feature>
<dbReference type="EMBL" id="JACVVK020000069">
    <property type="protein sequence ID" value="KAK7496129.1"/>
    <property type="molecule type" value="Genomic_DNA"/>
</dbReference>
<comment type="caution">
    <text evidence="6">The sequence shown here is derived from an EMBL/GenBank/DDBJ whole genome shotgun (WGS) entry which is preliminary data.</text>
</comment>
<dbReference type="InterPro" id="IPR004450">
    <property type="entry name" value="Thr_synthase-like"/>
</dbReference>
<organism evidence="6 7">
    <name type="scientific">Batillaria attramentaria</name>
    <dbReference type="NCBI Taxonomy" id="370345"/>
    <lineage>
        <taxon>Eukaryota</taxon>
        <taxon>Metazoa</taxon>
        <taxon>Spiralia</taxon>
        <taxon>Lophotrochozoa</taxon>
        <taxon>Mollusca</taxon>
        <taxon>Gastropoda</taxon>
        <taxon>Caenogastropoda</taxon>
        <taxon>Sorbeoconcha</taxon>
        <taxon>Cerithioidea</taxon>
        <taxon>Batillariidae</taxon>
        <taxon>Batillaria</taxon>
    </lineage>
</organism>
<evidence type="ECO:0000256" key="4">
    <source>
        <dbReference type="PIRSR" id="PIRSR604450-51"/>
    </source>
</evidence>
<dbReference type="AlphaFoldDB" id="A0ABD0L9Q7"/>
<dbReference type="Gene3D" id="3.40.50.300">
    <property type="entry name" value="P-loop containing nucleotide triphosphate hydrolases"/>
    <property type="match status" value="1"/>
</dbReference>
<keyword evidence="7" id="KW-1185">Reference proteome</keyword>
<evidence type="ECO:0000313" key="7">
    <source>
        <dbReference type="Proteomes" id="UP001519460"/>
    </source>
</evidence>
<dbReference type="Proteomes" id="UP001519460">
    <property type="component" value="Unassembled WGS sequence"/>
</dbReference>
<dbReference type="Gene3D" id="3.90.1380.10">
    <property type="entry name" value="Threonine synthase, N-terminal domain"/>
    <property type="match status" value="1"/>
</dbReference>
<dbReference type="InterPro" id="IPR000623">
    <property type="entry name" value="Shikimate_kinase/TSH1"/>
</dbReference>
<dbReference type="PANTHER" id="PTHR43515:SF1">
    <property type="entry name" value="THREONINE SYNTHASE-LIKE 1"/>
    <property type="match status" value="1"/>
</dbReference>
<dbReference type="InterPro" id="IPR027417">
    <property type="entry name" value="P-loop_NTPase"/>
</dbReference>
<feature type="modified residue" description="N6-(pyridoxal phosphate)lysine" evidence="4">
    <location>
        <position position="346"/>
    </location>
</feature>
<dbReference type="SUPFAM" id="SSF53686">
    <property type="entry name" value="Tryptophan synthase beta subunit-like PLP-dependent enzymes"/>
    <property type="match status" value="1"/>
</dbReference>
<protein>
    <recommendedName>
        <fullName evidence="5">Threonine synthase N-terminal domain-containing protein</fullName>
    </recommendedName>
</protein>
<name>A0ABD0L9Q7_9CAEN</name>
<evidence type="ECO:0000256" key="3">
    <source>
        <dbReference type="ARBA" id="ARBA00022898"/>
    </source>
</evidence>
<reference evidence="6 7" key="1">
    <citation type="journal article" date="2023" name="Sci. Data">
        <title>Genome assembly of the Korean intertidal mud-creeper Batillaria attramentaria.</title>
        <authorList>
            <person name="Patra A.K."/>
            <person name="Ho P.T."/>
            <person name="Jun S."/>
            <person name="Lee S.J."/>
            <person name="Kim Y."/>
            <person name="Won Y.J."/>
        </authorList>
    </citation>
    <scope>NUCLEOTIDE SEQUENCE [LARGE SCALE GENOMIC DNA]</scope>
    <source>
        <strain evidence="6">Wonlab-2016</strain>
    </source>
</reference>